<proteinExistence type="predicted"/>
<evidence type="ECO:0000256" key="1">
    <source>
        <dbReference type="SAM" id="MobiDB-lite"/>
    </source>
</evidence>
<evidence type="ECO:0000313" key="2">
    <source>
        <dbReference type="EMBL" id="PNY23539.1"/>
    </source>
</evidence>
<dbReference type="EMBL" id="NRSZ01001087">
    <property type="protein sequence ID" value="PNY23539.1"/>
    <property type="molecule type" value="Genomic_DNA"/>
</dbReference>
<keyword evidence="3" id="KW-1185">Reference proteome</keyword>
<sequence>MGSAEKLKLDLPSFAFSSVVRHHIRDRGCGLNQELPRHVVAVCYENLFVWLIEVRLLTQHGFVIPLIGIRANQVALERRRQGRLRSGRPPRSRISPPGMPKFASIKR</sequence>
<organism evidence="2 3">
    <name type="scientific">Tolypocladium capitatum</name>
    <dbReference type="NCBI Taxonomy" id="45235"/>
    <lineage>
        <taxon>Eukaryota</taxon>
        <taxon>Fungi</taxon>
        <taxon>Dikarya</taxon>
        <taxon>Ascomycota</taxon>
        <taxon>Pezizomycotina</taxon>
        <taxon>Sordariomycetes</taxon>
        <taxon>Hypocreomycetidae</taxon>
        <taxon>Hypocreales</taxon>
        <taxon>Ophiocordycipitaceae</taxon>
        <taxon>Tolypocladium</taxon>
    </lineage>
</organism>
<comment type="caution">
    <text evidence="2">The sequence shown here is derived from an EMBL/GenBank/DDBJ whole genome shotgun (WGS) entry which is preliminary data.</text>
</comment>
<dbReference type="AlphaFoldDB" id="A0A2K3Q7N9"/>
<name>A0A2K3Q7N9_9HYPO</name>
<accession>A0A2K3Q7N9</accession>
<gene>
    <name evidence="2" type="ORF">TCAP_06509</name>
</gene>
<evidence type="ECO:0000313" key="3">
    <source>
        <dbReference type="Proteomes" id="UP000236621"/>
    </source>
</evidence>
<reference evidence="2 3" key="1">
    <citation type="submission" date="2017-08" db="EMBL/GenBank/DDBJ databases">
        <title>Harnessing the power of phylogenomics to disentangle the directionality and signatures of interkingdom host jumping in the parasitic fungal genus Tolypocladium.</title>
        <authorList>
            <person name="Quandt C.A."/>
            <person name="Patterson W."/>
            <person name="Spatafora J.W."/>
        </authorList>
    </citation>
    <scope>NUCLEOTIDE SEQUENCE [LARGE SCALE GENOMIC DNA]</scope>
    <source>
        <strain evidence="2 3">CBS 113982</strain>
    </source>
</reference>
<feature type="compositionally biased region" description="Basic residues" evidence="1">
    <location>
        <begin position="80"/>
        <end position="91"/>
    </location>
</feature>
<dbReference type="Proteomes" id="UP000236621">
    <property type="component" value="Unassembled WGS sequence"/>
</dbReference>
<protein>
    <submittedName>
        <fullName evidence="2">Uncharacterized protein</fullName>
    </submittedName>
</protein>
<feature type="region of interest" description="Disordered" evidence="1">
    <location>
        <begin position="80"/>
        <end position="107"/>
    </location>
</feature>